<sequence>MKKFFKSFLISLVFVLGFNTASNARDVTLSMWTHNQLYVDYFNTYLEAVQAEFPDDNITFD</sequence>
<evidence type="ECO:0000313" key="1">
    <source>
        <dbReference type="EMBL" id="SVC61250.1"/>
    </source>
</evidence>
<name>A0A382NKR8_9ZZZZ</name>
<gene>
    <name evidence="1" type="ORF">METZ01_LOCUS314104</name>
</gene>
<dbReference type="EMBL" id="UINC01100865">
    <property type="protein sequence ID" value="SVC61250.1"/>
    <property type="molecule type" value="Genomic_DNA"/>
</dbReference>
<accession>A0A382NKR8</accession>
<feature type="non-terminal residue" evidence="1">
    <location>
        <position position="61"/>
    </location>
</feature>
<dbReference type="AlphaFoldDB" id="A0A382NKR8"/>
<reference evidence="1" key="1">
    <citation type="submission" date="2018-05" db="EMBL/GenBank/DDBJ databases">
        <authorList>
            <person name="Lanie J.A."/>
            <person name="Ng W.-L."/>
            <person name="Kazmierczak K.M."/>
            <person name="Andrzejewski T.M."/>
            <person name="Davidsen T.M."/>
            <person name="Wayne K.J."/>
            <person name="Tettelin H."/>
            <person name="Glass J.I."/>
            <person name="Rusch D."/>
            <person name="Podicherti R."/>
            <person name="Tsui H.-C.T."/>
            <person name="Winkler M.E."/>
        </authorList>
    </citation>
    <scope>NUCLEOTIDE SEQUENCE</scope>
</reference>
<proteinExistence type="predicted"/>
<protein>
    <submittedName>
        <fullName evidence="1">Uncharacterized protein</fullName>
    </submittedName>
</protein>
<organism evidence="1">
    <name type="scientific">marine metagenome</name>
    <dbReference type="NCBI Taxonomy" id="408172"/>
    <lineage>
        <taxon>unclassified sequences</taxon>
        <taxon>metagenomes</taxon>
        <taxon>ecological metagenomes</taxon>
    </lineage>
</organism>